<dbReference type="OMA" id="FRQVYRK"/>
<dbReference type="AlphaFoldDB" id="A0A7N0THC6"/>
<protein>
    <submittedName>
        <fullName evidence="1">Uncharacterized protein</fullName>
    </submittedName>
</protein>
<proteinExistence type="predicted"/>
<evidence type="ECO:0000313" key="2">
    <source>
        <dbReference type="Proteomes" id="UP000594263"/>
    </source>
</evidence>
<dbReference type="PANTHER" id="PTHR35312">
    <property type="entry name" value="OS07G0641800 PROTEIN"/>
    <property type="match status" value="1"/>
</dbReference>
<reference evidence="1" key="1">
    <citation type="submission" date="2021-01" db="UniProtKB">
        <authorList>
            <consortium name="EnsemblPlants"/>
        </authorList>
    </citation>
    <scope>IDENTIFICATION</scope>
</reference>
<evidence type="ECO:0000313" key="1">
    <source>
        <dbReference type="EnsemblPlants" id="Kaladp0037s0310.1.v1.1"/>
    </source>
</evidence>
<dbReference type="PANTHER" id="PTHR35312:SF1">
    <property type="entry name" value="OS07G0641800 PROTEIN"/>
    <property type="match status" value="1"/>
</dbReference>
<keyword evidence="2" id="KW-1185">Reference proteome</keyword>
<dbReference type="Gramene" id="Kaladp0037s0310.1.v1.1">
    <property type="protein sequence ID" value="Kaladp0037s0310.1.v1.1"/>
    <property type="gene ID" value="Kaladp0037s0310.v1.1"/>
</dbReference>
<dbReference type="EnsemblPlants" id="Kaladp0037s0310.1.v1.1">
    <property type="protein sequence ID" value="Kaladp0037s0310.1.v1.1"/>
    <property type="gene ID" value="Kaladp0037s0310.v1.1"/>
</dbReference>
<dbReference type="Proteomes" id="UP000594263">
    <property type="component" value="Unplaced"/>
</dbReference>
<sequence length="114" mass="13356">MNEREFSHLLNLFPVVRSRDYNAAEFKPSTSQSSQKQLEEWQDAWDEDDGKKVESVEINLQDEFWKKLKSAAEKKVGRVDAERFCKAFQKVYKKTVFEELSLDAARSFLNSSKN</sequence>
<organism evidence="1 2">
    <name type="scientific">Kalanchoe fedtschenkoi</name>
    <name type="common">Lavender scallops</name>
    <name type="synonym">South American air plant</name>
    <dbReference type="NCBI Taxonomy" id="63787"/>
    <lineage>
        <taxon>Eukaryota</taxon>
        <taxon>Viridiplantae</taxon>
        <taxon>Streptophyta</taxon>
        <taxon>Embryophyta</taxon>
        <taxon>Tracheophyta</taxon>
        <taxon>Spermatophyta</taxon>
        <taxon>Magnoliopsida</taxon>
        <taxon>eudicotyledons</taxon>
        <taxon>Gunneridae</taxon>
        <taxon>Pentapetalae</taxon>
        <taxon>Saxifragales</taxon>
        <taxon>Crassulaceae</taxon>
        <taxon>Kalanchoe</taxon>
    </lineage>
</organism>
<accession>A0A7N0THC6</accession>
<name>A0A7N0THC6_KALFE</name>